<sequence length="179" mass="19643">MRRAAAALAMAILCVPALAAAGWRADVQPARLSGEGEFRLFGFRLYSAQLWSAQLPIAPDAPDAPFALQLTYDRSIKRERLVETSLDEMTRIGSAGNMPPSLQMLDRWRASLAQAFVDVRPGDTLTGVFMPGKGVRFYAGDRLTTEIDDSAFALAFFSIWLDPATRAPALRQRLLGLAR</sequence>
<evidence type="ECO:0000313" key="3">
    <source>
        <dbReference type="EMBL" id="AJG23348.1"/>
    </source>
</evidence>
<dbReference type="InterPro" id="IPR016087">
    <property type="entry name" value="Chalcone_isomerase"/>
</dbReference>
<dbReference type="AlphaFoldDB" id="A0A0C4YJU6"/>
<dbReference type="STRING" id="68895.RR42_s1760"/>
<keyword evidence="4" id="KW-1185">Reference proteome</keyword>
<evidence type="ECO:0000313" key="4">
    <source>
        <dbReference type="Proteomes" id="UP000031843"/>
    </source>
</evidence>
<gene>
    <name evidence="3" type="ORF">RR42_s1760</name>
</gene>
<dbReference type="Pfam" id="PF16036">
    <property type="entry name" value="Chalcone_3"/>
    <property type="match status" value="1"/>
</dbReference>
<organism evidence="3 4">
    <name type="scientific">Cupriavidus basilensis</name>
    <dbReference type="NCBI Taxonomy" id="68895"/>
    <lineage>
        <taxon>Bacteria</taxon>
        <taxon>Pseudomonadati</taxon>
        <taxon>Pseudomonadota</taxon>
        <taxon>Betaproteobacteria</taxon>
        <taxon>Burkholderiales</taxon>
        <taxon>Burkholderiaceae</taxon>
        <taxon>Cupriavidus</taxon>
    </lineage>
</organism>
<dbReference type="Proteomes" id="UP000031843">
    <property type="component" value="Chromosome secondary"/>
</dbReference>
<feature type="domain" description="Chalcone isomerase" evidence="2">
    <location>
        <begin position="40"/>
        <end position="176"/>
    </location>
</feature>
<dbReference type="KEGG" id="cbw:RR42_s1760"/>
<proteinExistence type="predicted"/>
<dbReference type="RefSeq" id="WP_043355110.1">
    <property type="nucleotide sequence ID" value="NZ_CP010537.1"/>
</dbReference>
<dbReference type="OrthoDB" id="8527419at2"/>
<reference evidence="3 4" key="1">
    <citation type="journal article" date="2015" name="Genome Announc.">
        <title>Complete Genome Sequence of Cupriavidus basilensis 4G11, Isolated from the Oak Ridge Field Research Center Site.</title>
        <authorList>
            <person name="Ray J."/>
            <person name="Waters R.J."/>
            <person name="Skerker J.M."/>
            <person name="Kuehl J.V."/>
            <person name="Price M.N."/>
            <person name="Huang J."/>
            <person name="Chakraborty R."/>
            <person name="Arkin A.P."/>
            <person name="Deutschbauer A."/>
        </authorList>
    </citation>
    <scope>NUCLEOTIDE SEQUENCE [LARGE SCALE GENOMIC DNA]</scope>
    <source>
        <strain evidence="3">4G11</strain>
    </source>
</reference>
<accession>A0A0C4YJU6</accession>
<keyword evidence="1" id="KW-0732">Signal</keyword>
<evidence type="ECO:0000256" key="1">
    <source>
        <dbReference type="SAM" id="SignalP"/>
    </source>
</evidence>
<dbReference type="EMBL" id="CP010537">
    <property type="protein sequence ID" value="AJG23348.1"/>
    <property type="molecule type" value="Genomic_DNA"/>
</dbReference>
<feature type="signal peptide" evidence="1">
    <location>
        <begin position="1"/>
        <end position="19"/>
    </location>
</feature>
<evidence type="ECO:0000259" key="2">
    <source>
        <dbReference type="Pfam" id="PF16036"/>
    </source>
</evidence>
<protein>
    <submittedName>
        <fullName evidence="3">Putative periplasmic protein</fullName>
    </submittedName>
</protein>
<name>A0A0C4YJU6_9BURK</name>
<feature type="chain" id="PRO_5002185707" evidence="1">
    <location>
        <begin position="20"/>
        <end position="179"/>
    </location>
</feature>